<keyword evidence="2" id="KW-1185">Reference proteome</keyword>
<evidence type="ECO:0000313" key="1">
    <source>
        <dbReference type="EMBL" id="KAI9904828.1"/>
    </source>
</evidence>
<dbReference type="EMBL" id="CM047940">
    <property type="protein sequence ID" value="KAI9904828.1"/>
    <property type="molecule type" value="Genomic_DNA"/>
</dbReference>
<name>A0ACC0VFE0_9HYPO</name>
<gene>
    <name evidence="1" type="ORF">N3K66_001357</name>
</gene>
<sequence>MESTHQTLAGAGEPCSVVRVRNLQSTVSSASDAWGRQDRPQPALVSVEASFRQRFLASAAADAVAADTVHYGVLSKEILKYLQERTAAAAATASSSSEGGDVAAAAAAAVEPGLRATVEGMWTRLVGCNLSGERKTKEDTLLKPERLRHLVISVRVPKGTLLGDGVSLTATAAFEEGGAMGRAALALRTHGLRVPTLIGVNGNERTAKQVVVASVEIDRYPSSRDEYVPIEAIITQRMTDSSFETLEALALVLARAVKEWLAAHSERPTGGGGWKLTVTLEKPVAVPFADASCVELVAYTDEI</sequence>
<accession>A0ACC0VFE0</accession>
<organism evidence="1 2">
    <name type="scientific">Trichothecium roseum</name>
    <dbReference type="NCBI Taxonomy" id="47278"/>
    <lineage>
        <taxon>Eukaryota</taxon>
        <taxon>Fungi</taxon>
        <taxon>Dikarya</taxon>
        <taxon>Ascomycota</taxon>
        <taxon>Pezizomycotina</taxon>
        <taxon>Sordariomycetes</taxon>
        <taxon>Hypocreomycetidae</taxon>
        <taxon>Hypocreales</taxon>
        <taxon>Hypocreales incertae sedis</taxon>
        <taxon>Trichothecium</taxon>
    </lineage>
</organism>
<comment type="caution">
    <text evidence="1">The sequence shown here is derived from an EMBL/GenBank/DDBJ whole genome shotgun (WGS) entry which is preliminary data.</text>
</comment>
<reference evidence="1" key="1">
    <citation type="submission" date="2022-10" db="EMBL/GenBank/DDBJ databases">
        <title>Complete Genome of Trichothecium roseum strain YXFP-22015, a Plant Pathogen Isolated from Citrus.</title>
        <authorList>
            <person name="Wang Y."/>
            <person name="Zhu L."/>
        </authorList>
    </citation>
    <scope>NUCLEOTIDE SEQUENCE</scope>
    <source>
        <strain evidence="1">YXFP-22015</strain>
    </source>
</reference>
<proteinExistence type="predicted"/>
<evidence type="ECO:0000313" key="2">
    <source>
        <dbReference type="Proteomes" id="UP001163324"/>
    </source>
</evidence>
<protein>
    <submittedName>
        <fullName evidence="1">Uncharacterized protein</fullName>
    </submittedName>
</protein>
<dbReference type="Proteomes" id="UP001163324">
    <property type="component" value="Chromosome 1"/>
</dbReference>